<dbReference type="STRING" id="645990.SAMN00120144_1052"/>
<dbReference type="GO" id="GO:0070063">
    <property type="term" value="F:RNA polymerase binding"/>
    <property type="evidence" value="ECO:0007669"/>
    <property type="project" value="InterPro"/>
</dbReference>
<feature type="region of interest" description="Disordered" evidence="2">
    <location>
        <begin position="1"/>
        <end position="30"/>
    </location>
</feature>
<feature type="compositionally biased region" description="Basic and acidic residues" evidence="2">
    <location>
        <begin position="1"/>
        <end position="10"/>
    </location>
</feature>
<accession>A0A1W1VYJ4</accession>
<keyword evidence="4" id="KW-0648">Protein biosynthesis</keyword>
<feature type="coiled-coil region" evidence="1">
    <location>
        <begin position="36"/>
        <end position="63"/>
    </location>
</feature>
<dbReference type="GO" id="GO:0003677">
    <property type="term" value="F:DNA binding"/>
    <property type="evidence" value="ECO:0007669"/>
    <property type="project" value="InterPro"/>
</dbReference>
<evidence type="ECO:0000259" key="3">
    <source>
        <dbReference type="Pfam" id="PF01272"/>
    </source>
</evidence>
<dbReference type="EMBL" id="FWWW01000082">
    <property type="protein sequence ID" value="SMB98330.1"/>
    <property type="molecule type" value="Genomic_DNA"/>
</dbReference>
<evidence type="ECO:0000256" key="2">
    <source>
        <dbReference type="SAM" id="MobiDB-lite"/>
    </source>
</evidence>
<proteinExistence type="predicted"/>
<dbReference type="InterPro" id="IPR023459">
    <property type="entry name" value="Tscrpt_elong_fac_GreA/B_fam"/>
</dbReference>
<evidence type="ECO:0000313" key="4">
    <source>
        <dbReference type="EMBL" id="SMB98330.1"/>
    </source>
</evidence>
<dbReference type="Proteomes" id="UP000192266">
    <property type="component" value="Unassembled WGS sequence"/>
</dbReference>
<dbReference type="GO" id="GO:0032784">
    <property type="term" value="P:regulation of DNA-templated transcription elongation"/>
    <property type="evidence" value="ECO:0007669"/>
    <property type="project" value="InterPro"/>
</dbReference>
<keyword evidence="4" id="KW-0251">Elongation factor</keyword>
<dbReference type="Gene3D" id="3.10.50.30">
    <property type="entry name" value="Transcription elongation factor, GreA/GreB, C-terminal domain"/>
    <property type="match status" value="1"/>
</dbReference>
<dbReference type="OrthoDB" id="1094048at2"/>
<reference evidence="4 5" key="1">
    <citation type="submission" date="2017-04" db="EMBL/GenBank/DDBJ databases">
        <authorList>
            <person name="Afonso C.L."/>
            <person name="Miller P.J."/>
            <person name="Scott M.A."/>
            <person name="Spackman E."/>
            <person name="Goraichik I."/>
            <person name="Dimitrov K.M."/>
            <person name="Suarez D.L."/>
            <person name="Swayne D.E."/>
        </authorList>
    </citation>
    <scope>NUCLEOTIDE SEQUENCE [LARGE SCALE GENOMIC DNA]</scope>
    <source>
        <strain evidence="4 5">DSM 11622</strain>
    </source>
</reference>
<dbReference type="GO" id="GO:0003746">
    <property type="term" value="F:translation elongation factor activity"/>
    <property type="evidence" value="ECO:0007669"/>
    <property type="project" value="UniProtKB-KW"/>
</dbReference>
<dbReference type="PANTHER" id="PTHR30437">
    <property type="entry name" value="TRANSCRIPTION ELONGATION FACTOR GREA"/>
    <property type="match status" value="1"/>
</dbReference>
<keyword evidence="1" id="KW-0175">Coiled coil</keyword>
<feature type="compositionally biased region" description="Pro residues" evidence="2">
    <location>
        <begin position="15"/>
        <end position="27"/>
    </location>
</feature>
<protein>
    <submittedName>
        <fullName evidence="4">GreA/GreB family elongation factor</fullName>
    </submittedName>
</protein>
<dbReference type="SUPFAM" id="SSF54534">
    <property type="entry name" value="FKBP-like"/>
    <property type="match status" value="1"/>
</dbReference>
<dbReference type="RefSeq" id="WP_084446823.1">
    <property type="nucleotide sequence ID" value="NZ_FWWW01000082.1"/>
</dbReference>
<evidence type="ECO:0000313" key="5">
    <source>
        <dbReference type="Proteomes" id="UP000192266"/>
    </source>
</evidence>
<dbReference type="GO" id="GO:0006354">
    <property type="term" value="P:DNA-templated transcription elongation"/>
    <property type="evidence" value="ECO:0007669"/>
    <property type="project" value="TreeGrafter"/>
</dbReference>
<dbReference type="PANTHER" id="PTHR30437:SF4">
    <property type="entry name" value="TRANSCRIPTION ELONGATION FACTOR GREA"/>
    <property type="match status" value="1"/>
</dbReference>
<dbReference type="InterPro" id="IPR001437">
    <property type="entry name" value="Tscrpt_elong_fac_GreA/B_C"/>
</dbReference>
<feature type="domain" description="Transcription elongation factor GreA/GreB C-terminal" evidence="3">
    <location>
        <begin position="93"/>
        <end position="171"/>
    </location>
</feature>
<name>A0A1W1VYJ4_9BACT</name>
<keyword evidence="5" id="KW-1185">Reference proteome</keyword>
<gene>
    <name evidence="4" type="ORF">SAMN00120144_1052</name>
</gene>
<dbReference type="InterPro" id="IPR036953">
    <property type="entry name" value="GreA/GreB_C_sf"/>
</dbReference>
<dbReference type="AlphaFoldDB" id="A0A1W1VYJ4"/>
<dbReference type="PIRSF" id="PIRSF006092">
    <property type="entry name" value="GreA_GreB"/>
    <property type="match status" value="1"/>
</dbReference>
<organism evidence="4 5">
    <name type="scientific">Hymenobacter roseosalivarius DSM 11622</name>
    <dbReference type="NCBI Taxonomy" id="645990"/>
    <lineage>
        <taxon>Bacteria</taxon>
        <taxon>Pseudomonadati</taxon>
        <taxon>Bacteroidota</taxon>
        <taxon>Cytophagia</taxon>
        <taxon>Cytophagales</taxon>
        <taxon>Hymenobacteraceae</taxon>
        <taxon>Hymenobacter</taxon>
    </lineage>
</organism>
<sequence length="173" mass="18713">MSRAFTKEDDAQQPPIIPPRAALPPGTPNYVTPRGLELLRAELTALEAERAQAEANRDNDADRTRQLSLFNGRLSDLTARIASAKVVDPRQQPTHEVRFGATVTLRTVSGDKAGMERKFTLVGVDEASIAEGKIAFVAPIARAVQGATLEQRVALRLGPKEEVVEVAAITYDA</sequence>
<dbReference type="Pfam" id="PF01272">
    <property type="entry name" value="GreA_GreB"/>
    <property type="match status" value="1"/>
</dbReference>
<evidence type="ECO:0000256" key="1">
    <source>
        <dbReference type="SAM" id="Coils"/>
    </source>
</evidence>